<organism evidence="1 2">
    <name type="scientific">Bradyrhizobium agreste</name>
    <dbReference type="NCBI Taxonomy" id="2751811"/>
    <lineage>
        <taxon>Bacteria</taxon>
        <taxon>Pseudomonadati</taxon>
        <taxon>Pseudomonadota</taxon>
        <taxon>Alphaproteobacteria</taxon>
        <taxon>Hyphomicrobiales</taxon>
        <taxon>Nitrobacteraceae</taxon>
        <taxon>Bradyrhizobium</taxon>
    </lineage>
</organism>
<keyword evidence="2" id="KW-1185">Reference proteome</keyword>
<dbReference type="Proteomes" id="UP000807370">
    <property type="component" value="Unassembled WGS sequence"/>
</dbReference>
<reference evidence="1 2" key="1">
    <citation type="submission" date="2020-07" db="EMBL/GenBank/DDBJ databases">
        <title>Bradyrhizobium diversity isolated from nodules of indigenous legumes of Western Australia.</title>
        <authorList>
            <person name="Klepa M.S."/>
        </authorList>
    </citation>
    <scope>NUCLEOTIDE SEQUENCE [LARGE SCALE GENOMIC DNA]</scope>
    <source>
        <strain evidence="1 2">CNPSo 4010</strain>
    </source>
</reference>
<dbReference type="EMBL" id="JACCHP010000007">
    <property type="protein sequence ID" value="MBH5398712.1"/>
    <property type="molecule type" value="Genomic_DNA"/>
</dbReference>
<evidence type="ECO:0000313" key="1">
    <source>
        <dbReference type="EMBL" id="MBH5398712.1"/>
    </source>
</evidence>
<sequence>MSKTMLFADAAREGREQISGSGIEHQMEMATMPLDGCPVLCSLFVLF</sequence>
<evidence type="ECO:0000313" key="2">
    <source>
        <dbReference type="Proteomes" id="UP000807370"/>
    </source>
</evidence>
<accession>A0ABS0PNF6</accession>
<protein>
    <submittedName>
        <fullName evidence="1">Uncharacterized protein</fullName>
    </submittedName>
</protein>
<proteinExistence type="predicted"/>
<gene>
    <name evidence="1" type="ORF">HZZ13_13050</name>
</gene>
<comment type="caution">
    <text evidence="1">The sequence shown here is derived from an EMBL/GenBank/DDBJ whole genome shotgun (WGS) entry which is preliminary data.</text>
</comment>
<name>A0ABS0PNF6_9BRAD</name>